<gene>
    <name evidence="2" type="ORF">VPNG_04484</name>
</gene>
<proteinExistence type="predicted"/>
<protein>
    <submittedName>
        <fullName evidence="2">Uncharacterized protein</fullName>
    </submittedName>
</protein>
<accession>A0A423XBV1</accession>
<sequence>MGKGIRLGPGKPVEQWLNAYHDGDVNRYKELQDWKNGDLGWVKSAPKSGPYLTHVKRLVRQWPHLELLADFMDVGTTPIRWNPKVPGGLSADPGVREQKRLERFDRTNICVLEYPRQKAEVGKTRITTASELKDYLSRRHDDSSVGLRLFVVEDLSRRVIEALGSTFDIDPSFFREHIVDYVWYNVKDWWREPPNLDIVSKSQDWMQMRFMRARYFKDEASSKRGEAESQNFNVFRRLDDDHNSSKLWDKTEHNVESQIGLMRSRATLWMQPTAEKHNDTQVAILLLDPTIQEGHYVWREYRNWVKPPRMGEGLPEEDPPLGKSFFEDFIYWACRPDVFGSPGSGHKSSEICVPTQALLHLICNEWLTMTDYLKTRLNQVDWEIAFPWDFLSKDDQIDNALTKLHQWRRVVPVYREMLADTFLRVFRETAHPTKINPSPSDPARKEYSALDDLRSAECVNAYKSDFSLVLSYMEEYQERIDRLTNVVTAVINMQDSRRGFKDNRNLQWLTWLATFFIPLSFVATMLSMSSDPWELGESTKLWAEVSIPSGLLILSMILLMSIAKCRRAIRKFFTELFAEPEWFKKTSSKTKNG</sequence>
<reference evidence="2 3" key="1">
    <citation type="submission" date="2015-09" db="EMBL/GenBank/DDBJ databases">
        <title>Host preference determinants of Valsa canker pathogens revealed by comparative genomics.</title>
        <authorList>
            <person name="Yin Z."/>
            <person name="Huang L."/>
        </authorList>
    </citation>
    <scope>NUCLEOTIDE SEQUENCE [LARGE SCALE GENOMIC DNA]</scope>
    <source>
        <strain evidence="2 3">SXYLt</strain>
    </source>
</reference>
<keyword evidence="1" id="KW-0472">Membrane</keyword>
<dbReference type="Pfam" id="PF01544">
    <property type="entry name" value="CorA"/>
    <property type="match status" value="1"/>
</dbReference>
<evidence type="ECO:0000313" key="3">
    <source>
        <dbReference type="Proteomes" id="UP000285146"/>
    </source>
</evidence>
<evidence type="ECO:0000256" key="1">
    <source>
        <dbReference type="SAM" id="Phobius"/>
    </source>
</evidence>
<feature type="transmembrane region" description="Helical" evidence="1">
    <location>
        <begin position="508"/>
        <end position="529"/>
    </location>
</feature>
<comment type="caution">
    <text evidence="2">The sequence shown here is derived from an EMBL/GenBank/DDBJ whole genome shotgun (WGS) entry which is preliminary data.</text>
</comment>
<dbReference type="GO" id="GO:0016020">
    <property type="term" value="C:membrane"/>
    <property type="evidence" value="ECO:0007669"/>
    <property type="project" value="InterPro"/>
</dbReference>
<dbReference type="InterPro" id="IPR002523">
    <property type="entry name" value="MgTranspt_CorA/ZnTranspt_ZntB"/>
</dbReference>
<name>A0A423XBV1_9PEZI</name>
<dbReference type="EMBL" id="LKEB01000019">
    <property type="protein sequence ID" value="ROW13472.1"/>
    <property type="molecule type" value="Genomic_DNA"/>
</dbReference>
<keyword evidence="3" id="KW-1185">Reference proteome</keyword>
<dbReference type="GO" id="GO:0046873">
    <property type="term" value="F:metal ion transmembrane transporter activity"/>
    <property type="evidence" value="ECO:0007669"/>
    <property type="project" value="InterPro"/>
</dbReference>
<dbReference type="Proteomes" id="UP000285146">
    <property type="component" value="Unassembled WGS sequence"/>
</dbReference>
<dbReference type="STRING" id="1230097.A0A423XBV1"/>
<dbReference type="AlphaFoldDB" id="A0A423XBV1"/>
<dbReference type="InParanoid" id="A0A423XBV1"/>
<keyword evidence="1" id="KW-0812">Transmembrane</keyword>
<dbReference type="OrthoDB" id="3231000at2759"/>
<dbReference type="Gene3D" id="1.20.58.340">
    <property type="entry name" value="Magnesium transport protein CorA, transmembrane region"/>
    <property type="match status" value="1"/>
</dbReference>
<evidence type="ECO:0000313" key="2">
    <source>
        <dbReference type="EMBL" id="ROW13472.1"/>
    </source>
</evidence>
<feature type="transmembrane region" description="Helical" evidence="1">
    <location>
        <begin position="541"/>
        <end position="563"/>
    </location>
</feature>
<keyword evidence="1" id="KW-1133">Transmembrane helix</keyword>
<organism evidence="2 3">
    <name type="scientific">Cytospora leucostoma</name>
    <dbReference type="NCBI Taxonomy" id="1230097"/>
    <lineage>
        <taxon>Eukaryota</taxon>
        <taxon>Fungi</taxon>
        <taxon>Dikarya</taxon>
        <taxon>Ascomycota</taxon>
        <taxon>Pezizomycotina</taxon>
        <taxon>Sordariomycetes</taxon>
        <taxon>Sordariomycetidae</taxon>
        <taxon>Diaporthales</taxon>
        <taxon>Cytosporaceae</taxon>
        <taxon>Cytospora</taxon>
    </lineage>
</organism>